<evidence type="ECO:0000256" key="7">
    <source>
        <dbReference type="ARBA" id="ARBA00023136"/>
    </source>
</evidence>
<evidence type="ECO:0000256" key="2">
    <source>
        <dbReference type="ARBA" id="ARBA00022448"/>
    </source>
</evidence>
<feature type="transmembrane region" description="Helical" evidence="9">
    <location>
        <begin position="121"/>
        <end position="142"/>
    </location>
</feature>
<keyword evidence="6 9" id="KW-1133">Transmembrane helix</keyword>
<feature type="transmembrane region" description="Helical" evidence="9">
    <location>
        <begin position="12"/>
        <end position="31"/>
    </location>
</feature>
<evidence type="ECO:0000256" key="3">
    <source>
        <dbReference type="ARBA" id="ARBA00022475"/>
    </source>
</evidence>
<keyword evidence="5 9" id="KW-0812">Transmembrane</keyword>
<dbReference type="InterPro" id="IPR007272">
    <property type="entry name" value="Sulf_transp_TsuA/YedE"/>
</dbReference>
<dbReference type="GO" id="GO:0005886">
    <property type="term" value="C:plasma membrane"/>
    <property type="evidence" value="ECO:0007669"/>
    <property type="project" value="UniProtKB-SubCell"/>
</dbReference>
<sequence>MSIDLAHFTPGLSLAGGLLIGAAAATLVFFNGRIAGISGILGGLLGSTQKDAAWRVAFLAGLVGAPALAALLGEPIAPDIQTGWGGVLVAGLLVGIGTRYAGGCTSGHGVCGISRGSVRSLVATATFMASGFLTVFVARHLLGG</sequence>
<evidence type="ECO:0000256" key="5">
    <source>
        <dbReference type="ARBA" id="ARBA00022692"/>
    </source>
</evidence>
<evidence type="ECO:0000256" key="8">
    <source>
        <dbReference type="ARBA" id="ARBA00035655"/>
    </source>
</evidence>
<dbReference type="EMBL" id="CADIKB010000030">
    <property type="protein sequence ID" value="CAB3722328.1"/>
    <property type="molecule type" value="Genomic_DNA"/>
</dbReference>
<dbReference type="Proteomes" id="UP000494249">
    <property type="component" value="Unassembled WGS sequence"/>
</dbReference>
<feature type="transmembrane region" description="Helical" evidence="9">
    <location>
        <begin position="84"/>
        <end position="101"/>
    </location>
</feature>
<comment type="subcellular location">
    <subcellularLocation>
        <location evidence="1">Cell inner membrane</location>
        <topology evidence="1">Multi-pass membrane protein</topology>
    </subcellularLocation>
</comment>
<gene>
    <name evidence="10" type="ORF">LMG22037_04876</name>
</gene>
<dbReference type="PANTHER" id="PTHR30574:SF1">
    <property type="entry name" value="SULPHUR TRANSPORT DOMAIN-CONTAINING PROTEIN"/>
    <property type="match status" value="1"/>
</dbReference>
<name>A0A6J5C1V9_9BURK</name>
<comment type="similarity">
    <text evidence="8">Belongs to the TsuA/YedE (TC 9.B.102) family.</text>
</comment>
<evidence type="ECO:0000313" key="11">
    <source>
        <dbReference type="Proteomes" id="UP000494249"/>
    </source>
</evidence>
<feature type="transmembrane region" description="Helical" evidence="9">
    <location>
        <begin position="52"/>
        <end position="72"/>
    </location>
</feature>
<dbReference type="RefSeq" id="WP_028360038.1">
    <property type="nucleotide sequence ID" value="NZ_CADFGL010000028.1"/>
</dbReference>
<proteinExistence type="inferred from homology"/>
<reference evidence="10 11" key="1">
    <citation type="submission" date="2020-04" db="EMBL/GenBank/DDBJ databases">
        <authorList>
            <person name="De Canck E."/>
        </authorList>
    </citation>
    <scope>NUCLEOTIDE SEQUENCE [LARGE SCALE GENOMIC DNA]</scope>
    <source>
        <strain evidence="10 11">LMG 22037</strain>
    </source>
</reference>
<evidence type="ECO:0000256" key="6">
    <source>
        <dbReference type="ARBA" id="ARBA00022989"/>
    </source>
</evidence>
<keyword evidence="7 9" id="KW-0472">Membrane</keyword>
<dbReference type="PANTHER" id="PTHR30574">
    <property type="entry name" value="INNER MEMBRANE PROTEIN YEDE"/>
    <property type="match status" value="1"/>
</dbReference>
<accession>A0A6J5C1V9</accession>
<dbReference type="Pfam" id="PF04143">
    <property type="entry name" value="Sulf_transp"/>
    <property type="match status" value="1"/>
</dbReference>
<keyword evidence="3" id="KW-1003">Cell membrane</keyword>
<dbReference type="AlphaFoldDB" id="A0A6J5C1V9"/>
<keyword evidence="4" id="KW-0997">Cell inner membrane</keyword>
<organism evidence="10 11">
    <name type="scientific">Paraburkholderia phenoliruptrix</name>
    <dbReference type="NCBI Taxonomy" id="252970"/>
    <lineage>
        <taxon>Bacteria</taxon>
        <taxon>Pseudomonadati</taxon>
        <taxon>Pseudomonadota</taxon>
        <taxon>Betaproteobacteria</taxon>
        <taxon>Burkholderiales</taxon>
        <taxon>Burkholderiaceae</taxon>
        <taxon>Paraburkholderia</taxon>
    </lineage>
</organism>
<evidence type="ECO:0000256" key="9">
    <source>
        <dbReference type="SAM" id="Phobius"/>
    </source>
</evidence>
<keyword evidence="2" id="KW-0813">Transport</keyword>
<evidence type="ECO:0000313" key="10">
    <source>
        <dbReference type="EMBL" id="CAB3722328.1"/>
    </source>
</evidence>
<evidence type="ECO:0000256" key="1">
    <source>
        <dbReference type="ARBA" id="ARBA00004429"/>
    </source>
</evidence>
<protein>
    <submittedName>
        <fullName evidence="10">Uncharacterized protein</fullName>
    </submittedName>
</protein>
<evidence type="ECO:0000256" key="4">
    <source>
        <dbReference type="ARBA" id="ARBA00022519"/>
    </source>
</evidence>